<dbReference type="InterPro" id="IPR051452">
    <property type="entry name" value="Diverse_Oxidoreductases"/>
</dbReference>
<evidence type="ECO:0000256" key="5">
    <source>
        <dbReference type="ARBA" id="ARBA00023014"/>
    </source>
</evidence>
<dbReference type="Pfam" id="PF00111">
    <property type="entry name" value="Fer2"/>
    <property type="match status" value="1"/>
</dbReference>
<dbReference type="SUPFAM" id="SSF47741">
    <property type="entry name" value="CO dehydrogenase ISP C-domain like"/>
    <property type="match status" value="1"/>
</dbReference>
<evidence type="ECO:0000256" key="4">
    <source>
        <dbReference type="ARBA" id="ARBA00023004"/>
    </source>
</evidence>
<protein>
    <submittedName>
        <fullName evidence="7">(2Fe-2S)-binding domain-containing protein</fullName>
    </submittedName>
</protein>
<comment type="caution">
    <text evidence="7">The sequence shown here is derived from an EMBL/GenBank/DDBJ whole genome shotgun (WGS) entry which is preliminary data.</text>
</comment>
<dbReference type="InterPro" id="IPR036884">
    <property type="entry name" value="2Fe-2S-bd_dom_sf"/>
</dbReference>
<dbReference type="PROSITE" id="PS00197">
    <property type="entry name" value="2FE2S_FER_1"/>
    <property type="match status" value="1"/>
</dbReference>
<dbReference type="STRING" id="721133.SAMN05216176_11383"/>
<evidence type="ECO:0000256" key="3">
    <source>
        <dbReference type="ARBA" id="ARBA00023002"/>
    </source>
</evidence>
<reference evidence="7 8" key="1">
    <citation type="journal article" date="2012" name="J. Bacteriol.">
        <title>Genome Sequence of Nitratireductor indicus Type Strain C115.</title>
        <authorList>
            <person name="Lai Q."/>
            <person name="Li G."/>
            <person name="Yu Z."/>
            <person name="Shao Z."/>
        </authorList>
    </citation>
    <scope>NUCLEOTIDE SEQUENCE [LARGE SCALE GENOMIC DNA]</scope>
    <source>
        <strain evidence="7 8">C115</strain>
    </source>
</reference>
<dbReference type="InterPro" id="IPR036010">
    <property type="entry name" value="2Fe-2S_ferredoxin-like_sf"/>
</dbReference>
<dbReference type="AlphaFoldDB" id="K2NMU9"/>
<dbReference type="PANTHER" id="PTHR44379">
    <property type="entry name" value="OXIDOREDUCTASE WITH IRON-SULFUR SUBUNIT"/>
    <property type="match status" value="1"/>
</dbReference>
<evidence type="ECO:0000256" key="1">
    <source>
        <dbReference type="ARBA" id="ARBA00022714"/>
    </source>
</evidence>
<keyword evidence="5" id="KW-0411">Iron-sulfur</keyword>
<keyword evidence="3" id="KW-0560">Oxidoreductase</keyword>
<proteinExistence type="predicted"/>
<dbReference type="GO" id="GO:0016491">
    <property type="term" value="F:oxidoreductase activity"/>
    <property type="evidence" value="ECO:0007669"/>
    <property type="project" value="UniProtKB-KW"/>
</dbReference>
<name>K2NMU9_9HYPH</name>
<dbReference type="PROSITE" id="PS51085">
    <property type="entry name" value="2FE2S_FER_2"/>
    <property type="match status" value="1"/>
</dbReference>
<dbReference type="SUPFAM" id="SSF54292">
    <property type="entry name" value="2Fe-2S ferredoxin-like"/>
    <property type="match status" value="1"/>
</dbReference>
<dbReference type="RefSeq" id="WP_009452046.1">
    <property type="nucleotide sequence ID" value="NZ_AMSI01000015.1"/>
</dbReference>
<dbReference type="GO" id="GO:0051537">
    <property type="term" value="F:2 iron, 2 sulfur cluster binding"/>
    <property type="evidence" value="ECO:0007669"/>
    <property type="project" value="UniProtKB-KW"/>
</dbReference>
<evidence type="ECO:0000256" key="2">
    <source>
        <dbReference type="ARBA" id="ARBA00022723"/>
    </source>
</evidence>
<dbReference type="CDD" id="cd00207">
    <property type="entry name" value="fer2"/>
    <property type="match status" value="1"/>
</dbReference>
<dbReference type="InterPro" id="IPR002888">
    <property type="entry name" value="2Fe-2S-bd"/>
</dbReference>
<dbReference type="Pfam" id="PF01799">
    <property type="entry name" value="Fer2_2"/>
    <property type="match status" value="1"/>
</dbReference>
<dbReference type="Gene3D" id="3.10.20.30">
    <property type="match status" value="1"/>
</dbReference>
<evidence type="ECO:0000259" key="6">
    <source>
        <dbReference type="PROSITE" id="PS51085"/>
    </source>
</evidence>
<gene>
    <name evidence="7" type="ORF">NA8A_19183</name>
</gene>
<dbReference type="InterPro" id="IPR006058">
    <property type="entry name" value="2Fe2S_fd_BS"/>
</dbReference>
<evidence type="ECO:0000313" key="8">
    <source>
        <dbReference type="Proteomes" id="UP000007374"/>
    </source>
</evidence>
<organism evidence="7 8">
    <name type="scientific">Nitratireductor indicus C115</name>
    <dbReference type="NCBI Taxonomy" id="1231190"/>
    <lineage>
        <taxon>Bacteria</taxon>
        <taxon>Pseudomonadati</taxon>
        <taxon>Pseudomonadota</taxon>
        <taxon>Alphaproteobacteria</taxon>
        <taxon>Hyphomicrobiales</taxon>
        <taxon>Phyllobacteriaceae</taxon>
        <taxon>Nitratireductor</taxon>
    </lineage>
</organism>
<dbReference type="eggNOG" id="COG2080">
    <property type="taxonomic scope" value="Bacteria"/>
</dbReference>
<dbReference type="InterPro" id="IPR001041">
    <property type="entry name" value="2Fe-2S_ferredoxin-type"/>
</dbReference>
<dbReference type="OrthoDB" id="9806714at2"/>
<dbReference type="Gene3D" id="1.10.150.120">
    <property type="entry name" value="[2Fe-2S]-binding domain"/>
    <property type="match status" value="1"/>
</dbReference>
<keyword evidence="2" id="KW-0479">Metal-binding</keyword>
<keyword evidence="8" id="KW-1185">Reference proteome</keyword>
<accession>K2NMU9</accession>
<keyword evidence="1" id="KW-0001">2Fe-2S</keyword>
<dbReference type="EMBL" id="AMSI01000015">
    <property type="protein sequence ID" value="EKF40760.1"/>
    <property type="molecule type" value="Genomic_DNA"/>
</dbReference>
<dbReference type="PATRIC" id="fig|1231190.3.peg.3964"/>
<dbReference type="InterPro" id="IPR012675">
    <property type="entry name" value="Beta-grasp_dom_sf"/>
</dbReference>
<feature type="domain" description="2Fe-2S ferredoxin-type" evidence="6">
    <location>
        <begin position="1"/>
        <end position="77"/>
    </location>
</feature>
<dbReference type="Proteomes" id="UP000007374">
    <property type="component" value="Unassembled WGS sequence"/>
</dbReference>
<dbReference type="PANTHER" id="PTHR44379:SF8">
    <property type="entry name" value="XANTHINE DEHYDROGENASE IRON-SULFUR-BINDING SUBUNIT XDHC-RELATED"/>
    <property type="match status" value="1"/>
</dbReference>
<dbReference type="FunFam" id="3.10.20.30:FF:000020">
    <property type="entry name" value="Xanthine dehydrogenase iron-sulfur subunit"/>
    <property type="match status" value="1"/>
</dbReference>
<keyword evidence="4" id="KW-0408">Iron</keyword>
<dbReference type="GO" id="GO:0046872">
    <property type="term" value="F:metal ion binding"/>
    <property type="evidence" value="ECO:0007669"/>
    <property type="project" value="UniProtKB-KW"/>
</dbReference>
<evidence type="ECO:0000313" key="7">
    <source>
        <dbReference type="EMBL" id="EKF40760.1"/>
    </source>
</evidence>
<sequence>MELTLTINGKTETLSVDARDSLSDVIREKLNLTGTHVGCDHGACGACTVHLDGIPVRSCIVLAVRCEGSEVRTIEGTRGDDAMNVIRRHFHEKHALQCGFCTPGMLMMASDIIRRYGRPDEKQVRSELSGQICRCTGYMGIVAAIVAAADELAGEPAAG</sequence>